<sequence>MDPTTRRRRDDPTARRVRLRALAPDDVALRAALVRLEPAPHQLGASASARQTLPAADADPRRAPFAVLLDEEPIGFGVLDRGDLLAQVVDEPERAVLLRGFYLAASAQGRGHGRSAAAQVPALAADLWGPVAAGGPALVVLTVGAGNAAAQRAYAAAGFRATGVQQRVEGQEPQHVLVAAVPQPPRVRAESRPSSGSRPPGASRRQGRASARST</sequence>
<evidence type="ECO:0000256" key="1">
    <source>
        <dbReference type="SAM" id="MobiDB-lite"/>
    </source>
</evidence>
<evidence type="ECO:0000313" key="4">
    <source>
        <dbReference type="Proteomes" id="UP000555552"/>
    </source>
</evidence>
<dbReference type="SUPFAM" id="SSF55729">
    <property type="entry name" value="Acyl-CoA N-acyltransferases (Nat)"/>
    <property type="match status" value="1"/>
</dbReference>
<feature type="domain" description="N-acetyltransferase" evidence="2">
    <location>
        <begin position="17"/>
        <end position="184"/>
    </location>
</feature>
<dbReference type="EMBL" id="JABEMA010000069">
    <property type="protein sequence ID" value="NNH22790.1"/>
    <property type="molecule type" value="Genomic_DNA"/>
</dbReference>
<dbReference type="PROSITE" id="PS51186">
    <property type="entry name" value="GNAT"/>
    <property type="match status" value="1"/>
</dbReference>
<dbReference type="RefSeq" id="WP_171202624.1">
    <property type="nucleotide sequence ID" value="NZ_BAAANP010000055.1"/>
</dbReference>
<evidence type="ECO:0000313" key="3">
    <source>
        <dbReference type="EMBL" id="NNH22790.1"/>
    </source>
</evidence>
<feature type="compositionally biased region" description="Low complexity" evidence="1">
    <location>
        <begin position="192"/>
        <end position="214"/>
    </location>
</feature>
<dbReference type="InterPro" id="IPR016181">
    <property type="entry name" value="Acyl_CoA_acyltransferase"/>
</dbReference>
<dbReference type="Gene3D" id="3.40.630.30">
    <property type="match status" value="1"/>
</dbReference>
<dbReference type="AlphaFoldDB" id="A0A849BHZ8"/>
<keyword evidence="4" id="KW-1185">Reference proteome</keyword>
<keyword evidence="3" id="KW-0808">Transferase</keyword>
<gene>
    <name evidence="3" type="ORF">HLB09_06735</name>
</gene>
<protein>
    <submittedName>
        <fullName evidence="3">GNAT family N-acetyltransferase</fullName>
    </submittedName>
</protein>
<feature type="region of interest" description="Disordered" evidence="1">
    <location>
        <begin position="175"/>
        <end position="214"/>
    </location>
</feature>
<accession>A0A849BHZ8</accession>
<name>A0A849BHZ8_9ACTN</name>
<reference evidence="3 4" key="1">
    <citation type="submission" date="2020-05" db="EMBL/GenBank/DDBJ databases">
        <title>MicrobeNet Type strains.</title>
        <authorList>
            <person name="Nicholson A.C."/>
        </authorList>
    </citation>
    <scope>NUCLEOTIDE SEQUENCE [LARGE SCALE GENOMIC DNA]</scope>
    <source>
        <strain evidence="3 4">JCM 14547</strain>
    </source>
</reference>
<organism evidence="3 4">
    <name type="scientific">Pseudokineococcus marinus</name>
    <dbReference type="NCBI Taxonomy" id="351215"/>
    <lineage>
        <taxon>Bacteria</taxon>
        <taxon>Bacillati</taxon>
        <taxon>Actinomycetota</taxon>
        <taxon>Actinomycetes</taxon>
        <taxon>Kineosporiales</taxon>
        <taxon>Kineosporiaceae</taxon>
        <taxon>Pseudokineococcus</taxon>
    </lineage>
</organism>
<dbReference type="Pfam" id="PF00583">
    <property type="entry name" value="Acetyltransf_1"/>
    <property type="match status" value="1"/>
</dbReference>
<evidence type="ECO:0000259" key="2">
    <source>
        <dbReference type="PROSITE" id="PS51186"/>
    </source>
</evidence>
<comment type="caution">
    <text evidence="3">The sequence shown here is derived from an EMBL/GenBank/DDBJ whole genome shotgun (WGS) entry which is preliminary data.</text>
</comment>
<dbReference type="Proteomes" id="UP000555552">
    <property type="component" value="Unassembled WGS sequence"/>
</dbReference>
<dbReference type="GO" id="GO:0016747">
    <property type="term" value="F:acyltransferase activity, transferring groups other than amino-acyl groups"/>
    <property type="evidence" value="ECO:0007669"/>
    <property type="project" value="InterPro"/>
</dbReference>
<dbReference type="InterPro" id="IPR000182">
    <property type="entry name" value="GNAT_dom"/>
</dbReference>
<proteinExistence type="predicted"/>